<evidence type="ECO:0000313" key="4">
    <source>
        <dbReference type="Proteomes" id="UP001217089"/>
    </source>
</evidence>
<dbReference type="InterPro" id="IPR029064">
    <property type="entry name" value="Ribosomal_eL30-like_sf"/>
</dbReference>
<protein>
    <recommendedName>
        <fullName evidence="2">Ribosomal protein eL8/eL30/eS12/Gadd45 domain-containing protein</fullName>
    </recommendedName>
</protein>
<dbReference type="SUPFAM" id="SSF55315">
    <property type="entry name" value="L30e-like"/>
    <property type="match status" value="1"/>
</dbReference>
<dbReference type="InterPro" id="IPR004038">
    <property type="entry name" value="Ribosomal_eL8/eL30/eS12/Gad45"/>
</dbReference>
<proteinExistence type="inferred from homology"/>
<accession>A0ABQ9ESJ7</accession>
<evidence type="ECO:0000256" key="1">
    <source>
        <dbReference type="ARBA" id="ARBA00007361"/>
    </source>
</evidence>
<evidence type="ECO:0000259" key="2">
    <source>
        <dbReference type="Pfam" id="PF01248"/>
    </source>
</evidence>
<feature type="domain" description="Ribosomal protein eL8/eL30/eS12/Gadd45" evidence="2">
    <location>
        <begin position="22"/>
        <end position="105"/>
    </location>
</feature>
<keyword evidence="4" id="KW-1185">Reference proteome</keyword>
<dbReference type="Proteomes" id="UP001217089">
    <property type="component" value="Unassembled WGS sequence"/>
</dbReference>
<reference evidence="3 4" key="1">
    <citation type="submission" date="2022-12" db="EMBL/GenBank/DDBJ databases">
        <title>Chromosome-level genome of Tegillarca granosa.</title>
        <authorList>
            <person name="Kim J."/>
        </authorList>
    </citation>
    <scope>NUCLEOTIDE SEQUENCE [LARGE SCALE GENOMIC DNA]</scope>
    <source>
        <strain evidence="3">Teg-2019</strain>
        <tissue evidence="3">Adductor muscle</tissue>
    </source>
</reference>
<organism evidence="3 4">
    <name type="scientific">Tegillarca granosa</name>
    <name type="common">Malaysian cockle</name>
    <name type="synonym">Anadara granosa</name>
    <dbReference type="NCBI Taxonomy" id="220873"/>
    <lineage>
        <taxon>Eukaryota</taxon>
        <taxon>Metazoa</taxon>
        <taxon>Spiralia</taxon>
        <taxon>Lophotrochozoa</taxon>
        <taxon>Mollusca</taxon>
        <taxon>Bivalvia</taxon>
        <taxon>Autobranchia</taxon>
        <taxon>Pteriomorphia</taxon>
        <taxon>Arcoida</taxon>
        <taxon>Arcoidea</taxon>
        <taxon>Arcidae</taxon>
        <taxon>Tegillarca</taxon>
    </lineage>
</organism>
<dbReference type="InterPro" id="IPR024824">
    <property type="entry name" value="GADD45"/>
</dbReference>
<dbReference type="PANTHER" id="PTHR10411:SF8">
    <property type="entry name" value="FI09246P"/>
    <property type="match status" value="1"/>
</dbReference>
<name>A0ABQ9ESJ7_TEGGR</name>
<evidence type="ECO:0000313" key="3">
    <source>
        <dbReference type="EMBL" id="KAJ8306580.1"/>
    </source>
</evidence>
<comment type="similarity">
    <text evidence="1">Belongs to the GADD45 family.</text>
</comment>
<comment type="caution">
    <text evidence="3">The sequence shown here is derived from an EMBL/GenBank/DDBJ whole genome shotgun (WGS) entry which is preliminary data.</text>
</comment>
<dbReference type="Pfam" id="PF01248">
    <property type="entry name" value="Ribosomal_L7Ae"/>
    <property type="match status" value="1"/>
</dbReference>
<gene>
    <name evidence="3" type="ORF">KUTeg_017125</name>
</gene>
<dbReference type="PANTHER" id="PTHR10411">
    <property type="entry name" value="GROWTH ARREST AND DNA DAMAGE-INDUCIBLE PROTEIN GADD45"/>
    <property type="match status" value="1"/>
</dbReference>
<sequence length="156" mass="17432">MTFPEDIEVTMTTDAERMTTGMALRQVIQNAAESRRLVAGVFECAQHLNNNPDNVAMCILPIGTDHEDVTNHIQHTLVEAFCWENDIPLIKVDSAKKLAAIIEQTDLSFTDNHVSTMDYGCVLIQHPKVDNEADTAMELFCNNVLPDDHLIIEIPV</sequence>
<dbReference type="Gene3D" id="3.30.1330.30">
    <property type="match status" value="1"/>
</dbReference>
<dbReference type="EMBL" id="JARBDR010000813">
    <property type="protein sequence ID" value="KAJ8306580.1"/>
    <property type="molecule type" value="Genomic_DNA"/>
</dbReference>